<evidence type="ECO:0000256" key="1">
    <source>
        <dbReference type="SAM" id="MobiDB-lite"/>
    </source>
</evidence>
<comment type="caution">
    <text evidence="2">The sequence shown here is derived from an EMBL/GenBank/DDBJ whole genome shotgun (WGS) entry which is preliminary data.</text>
</comment>
<reference evidence="2 3" key="1">
    <citation type="submission" date="2013-08" db="EMBL/GenBank/DDBJ databases">
        <title>Genome sequencing of Lysobacter.</title>
        <authorList>
            <person name="Zhang S."/>
            <person name="Wang G."/>
        </authorList>
    </citation>
    <scope>NUCLEOTIDE SEQUENCE [LARGE SCALE GENOMIC DNA]</scope>
    <source>
        <strain evidence="2 3">Ko07</strain>
    </source>
</reference>
<keyword evidence="3" id="KW-1185">Reference proteome</keyword>
<feature type="region of interest" description="Disordered" evidence="1">
    <location>
        <begin position="249"/>
        <end position="273"/>
    </location>
</feature>
<name>A0A0A0ELQ1_9GAMM</name>
<organism evidence="2 3">
    <name type="scientific">Lysobacter concretionis Ko07 = DSM 16239</name>
    <dbReference type="NCBI Taxonomy" id="1122185"/>
    <lineage>
        <taxon>Bacteria</taxon>
        <taxon>Pseudomonadati</taxon>
        <taxon>Pseudomonadota</taxon>
        <taxon>Gammaproteobacteria</taxon>
        <taxon>Lysobacterales</taxon>
        <taxon>Lysobacteraceae</taxon>
        <taxon>Novilysobacter</taxon>
    </lineage>
</organism>
<sequence>MELPKMDRGWVDVRYTITAQQYWNKERSQHHISDAGSTEVTFDVFPQAQPEPLPVAPPPPVIQTPTSGTLLKREPNIHITGTGTPGNRVHVATRLFYALESNPGYEHKNNGSSTTVDVDKSGKWQVHLGYGGFTEPGYVNARARIVAKEIHREKDSLVSHETIREVPVEVPAKRAPTQAEIRQAAIASAMPADKMAEIQRREVMTSGVREALLRPMARITAPADNSSVGETLNVSGTAAPGSNLQVSVKRKLRPASRAGGKPMPSRGGSAEDLGTFTARADSKGVWKIRPVTLPTVRDSANAPAIEITVVELFAGGKQSTPHTVTVKQGR</sequence>
<dbReference type="AlphaFoldDB" id="A0A0A0ELQ1"/>
<evidence type="ECO:0000313" key="2">
    <source>
        <dbReference type="EMBL" id="KGM51274.1"/>
    </source>
</evidence>
<evidence type="ECO:0000313" key="3">
    <source>
        <dbReference type="Proteomes" id="UP000030017"/>
    </source>
</evidence>
<dbReference type="EMBL" id="AVPS01000007">
    <property type="protein sequence ID" value="KGM51274.1"/>
    <property type="molecule type" value="Genomic_DNA"/>
</dbReference>
<protein>
    <submittedName>
        <fullName evidence="2">Uncharacterized protein</fullName>
    </submittedName>
</protein>
<proteinExistence type="predicted"/>
<accession>A0A0A0ELQ1</accession>
<dbReference type="Proteomes" id="UP000030017">
    <property type="component" value="Unassembled WGS sequence"/>
</dbReference>
<gene>
    <name evidence="2" type="ORF">N792_11035</name>
</gene>